<evidence type="ECO:0000313" key="2">
    <source>
        <dbReference type="EMBL" id="KHN54686.1"/>
    </source>
</evidence>
<dbReference type="PANTHER" id="PTHR43685:SF2">
    <property type="entry name" value="GLYCOSYLTRANSFERASE 2-LIKE DOMAIN-CONTAINING PROTEIN"/>
    <property type="match status" value="1"/>
</dbReference>
<keyword evidence="3" id="KW-1185">Reference proteome</keyword>
<proteinExistence type="predicted"/>
<accession>A0A7V8ILC5</accession>
<dbReference type="EMBL" id="JSXC01000011">
    <property type="protein sequence ID" value="KHN54686.1"/>
    <property type="molecule type" value="Genomic_DNA"/>
</dbReference>
<dbReference type="InterPro" id="IPR029044">
    <property type="entry name" value="Nucleotide-diphossugar_trans"/>
</dbReference>
<dbReference type="PANTHER" id="PTHR43685">
    <property type="entry name" value="GLYCOSYLTRANSFERASE"/>
    <property type="match status" value="1"/>
</dbReference>
<keyword evidence="2" id="KW-0808">Transferase</keyword>
<dbReference type="Gene3D" id="3.90.550.10">
    <property type="entry name" value="Spore Coat Polysaccharide Biosynthesis Protein SpsA, Chain A"/>
    <property type="match status" value="1"/>
</dbReference>
<dbReference type="InterPro" id="IPR050834">
    <property type="entry name" value="Glycosyltransf_2"/>
</dbReference>
<dbReference type="GO" id="GO:0016740">
    <property type="term" value="F:transferase activity"/>
    <property type="evidence" value="ECO:0007669"/>
    <property type="project" value="UniProtKB-KW"/>
</dbReference>
<protein>
    <submittedName>
        <fullName evidence="2">Glycosyl transferase</fullName>
    </submittedName>
</protein>
<dbReference type="InterPro" id="IPR001173">
    <property type="entry name" value="Glyco_trans_2-like"/>
</dbReference>
<dbReference type="AlphaFoldDB" id="A0A7V8ILC5"/>
<gene>
    <name evidence="2" type="ORF">OI69_03265</name>
</gene>
<sequence length="304" mass="35011">MANSISLVLVTFNRSSLLNEMLSSVLNQTLKPGHVFVIDNNSNDNTKDVVVSFRDSYKDQLSVSYHNTGANLGGAGGFEFGSRLAYNDGYEWIWLADDDVVFASDCLANLLKYQQMGDILQPMRMNMDGSCAEISGIDYEINNLFRLNPKKKKITDIYEHEWETQEIRTIPFEGPLINRRVFEKIGFPNQDFFIFYDDLDFAIRANQAGHKIICVKSAIMERKIKFVQSRALTSWKGYFMYRNFFKVQLTYAKKPIGILRTLLIYLSVNFYSICTGEFKSVPTLFYALKDALNKDFPLDLRFKP</sequence>
<dbReference type="RefSeq" id="WP_039346081.1">
    <property type="nucleotide sequence ID" value="NZ_JSXC01000011.1"/>
</dbReference>
<dbReference type="Proteomes" id="UP000053038">
    <property type="component" value="Unassembled WGS sequence"/>
</dbReference>
<feature type="domain" description="Glycosyltransferase 2-like" evidence="1">
    <location>
        <begin position="6"/>
        <end position="116"/>
    </location>
</feature>
<comment type="caution">
    <text evidence="2">The sequence shown here is derived from an EMBL/GenBank/DDBJ whole genome shotgun (WGS) entry which is preliminary data.</text>
</comment>
<dbReference type="CDD" id="cd04185">
    <property type="entry name" value="GT_2_like_b"/>
    <property type="match status" value="1"/>
</dbReference>
<evidence type="ECO:0000313" key="3">
    <source>
        <dbReference type="Proteomes" id="UP000053038"/>
    </source>
</evidence>
<dbReference type="OrthoDB" id="7665907at2"/>
<reference evidence="2 3" key="1">
    <citation type="submission" date="2014-10" db="EMBL/GenBank/DDBJ databases">
        <title>Genome sequence of Pectobacterium carotovorum M022.</title>
        <authorList>
            <person name="Chan K.-G."/>
            <person name="Tan W.-S."/>
        </authorList>
    </citation>
    <scope>NUCLEOTIDE SEQUENCE [LARGE SCALE GENOMIC DNA]</scope>
    <source>
        <strain evidence="2 3">M022</strain>
    </source>
</reference>
<dbReference type="SUPFAM" id="SSF53448">
    <property type="entry name" value="Nucleotide-diphospho-sugar transferases"/>
    <property type="match status" value="1"/>
</dbReference>
<dbReference type="Pfam" id="PF00535">
    <property type="entry name" value="Glycos_transf_2"/>
    <property type="match status" value="1"/>
</dbReference>
<evidence type="ECO:0000259" key="1">
    <source>
        <dbReference type="Pfam" id="PF00535"/>
    </source>
</evidence>
<name>A0A7V8ILC5_9GAMM</name>
<organism evidence="2 3">
    <name type="scientific">Pectobacterium fontis</name>
    <dbReference type="NCBI Taxonomy" id="2558042"/>
    <lineage>
        <taxon>Bacteria</taxon>
        <taxon>Pseudomonadati</taxon>
        <taxon>Pseudomonadota</taxon>
        <taxon>Gammaproteobacteria</taxon>
        <taxon>Enterobacterales</taxon>
        <taxon>Pectobacteriaceae</taxon>
        <taxon>Pectobacterium</taxon>
    </lineage>
</organism>